<name>A0A7C8ME13_9PLEO</name>
<evidence type="ECO:0000313" key="3">
    <source>
        <dbReference type="Proteomes" id="UP000481861"/>
    </source>
</evidence>
<gene>
    <name evidence="2" type="ORF">BDV95DRAFT_675822</name>
</gene>
<proteinExistence type="predicted"/>
<feature type="region of interest" description="Disordered" evidence="1">
    <location>
        <begin position="38"/>
        <end position="64"/>
    </location>
</feature>
<dbReference type="Proteomes" id="UP000481861">
    <property type="component" value="Unassembled WGS sequence"/>
</dbReference>
<dbReference type="EMBL" id="JAADJZ010000006">
    <property type="protein sequence ID" value="KAF2874641.1"/>
    <property type="molecule type" value="Genomic_DNA"/>
</dbReference>
<protein>
    <submittedName>
        <fullName evidence="2">Uncharacterized protein</fullName>
    </submittedName>
</protein>
<sequence length="64" mass="6888">MCDDQFYRFKDCDCDRAVDITWCAAARTRGQCCPAAQRGRAQQPGETKPGKCPVCTGGSPASSN</sequence>
<evidence type="ECO:0000256" key="1">
    <source>
        <dbReference type="SAM" id="MobiDB-lite"/>
    </source>
</evidence>
<dbReference type="AlphaFoldDB" id="A0A7C8ME13"/>
<accession>A0A7C8ME13</accession>
<organism evidence="2 3">
    <name type="scientific">Massariosphaeria phaeospora</name>
    <dbReference type="NCBI Taxonomy" id="100035"/>
    <lineage>
        <taxon>Eukaryota</taxon>
        <taxon>Fungi</taxon>
        <taxon>Dikarya</taxon>
        <taxon>Ascomycota</taxon>
        <taxon>Pezizomycotina</taxon>
        <taxon>Dothideomycetes</taxon>
        <taxon>Pleosporomycetidae</taxon>
        <taxon>Pleosporales</taxon>
        <taxon>Pleosporales incertae sedis</taxon>
        <taxon>Massariosphaeria</taxon>
    </lineage>
</organism>
<comment type="caution">
    <text evidence="2">The sequence shown here is derived from an EMBL/GenBank/DDBJ whole genome shotgun (WGS) entry which is preliminary data.</text>
</comment>
<reference evidence="2 3" key="1">
    <citation type="submission" date="2020-01" db="EMBL/GenBank/DDBJ databases">
        <authorList>
            <consortium name="DOE Joint Genome Institute"/>
            <person name="Haridas S."/>
            <person name="Albert R."/>
            <person name="Binder M."/>
            <person name="Bloem J."/>
            <person name="Labutti K."/>
            <person name="Salamov A."/>
            <person name="Andreopoulos B."/>
            <person name="Baker S.E."/>
            <person name="Barry K."/>
            <person name="Bills G."/>
            <person name="Bluhm B.H."/>
            <person name="Cannon C."/>
            <person name="Castanera R."/>
            <person name="Culley D.E."/>
            <person name="Daum C."/>
            <person name="Ezra D."/>
            <person name="Gonzalez J.B."/>
            <person name="Henrissat B."/>
            <person name="Kuo A."/>
            <person name="Liang C."/>
            <person name="Lipzen A."/>
            <person name="Lutzoni F."/>
            <person name="Magnuson J."/>
            <person name="Mondo S."/>
            <person name="Nolan M."/>
            <person name="Ohm R."/>
            <person name="Pangilinan J."/>
            <person name="Park H.-J.H."/>
            <person name="Ramirez L."/>
            <person name="Alfaro M."/>
            <person name="Sun H."/>
            <person name="Tritt A."/>
            <person name="Yoshinaga Y."/>
            <person name="Zwiers L.-H.L."/>
            <person name="Turgeon B.G."/>
            <person name="Goodwin S.B."/>
            <person name="Spatafora J.W."/>
            <person name="Crous P.W."/>
            <person name="Grigoriev I.V."/>
        </authorList>
    </citation>
    <scope>NUCLEOTIDE SEQUENCE [LARGE SCALE GENOMIC DNA]</scope>
    <source>
        <strain evidence="2 3">CBS 611.86</strain>
    </source>
</reference>
<keyword evidence="3" id="KW-1185">Reference proteome</keyword>
<evidence type="ECO:0000313" key="2">
    <source>
        <dbReference type="EMBL" id="KAF2874641.1"/>
    </source>
</evidence>